<dbReference type="Proteomes" id="UP001221757">
    <property type="component" value="Unassembled WGS sequence"/>
</dbReference>
<dbReference type="EMBL" id="JARKIE010000458">
    <property type="protein sequence ID" value="KAJ7637442.1"/>
    <property type="molecule type" value="Genomic_DNA"/>
</dbReference>
<evidence type="ECO:0000313" key="1">
    <source>
        <dbReference type="EMBL" id="KAJ7637442.1"/>
    </source>
</evidence>
<comment type="caution">
    <text evidence="1">The sequence shown here is derived from an EMBL/GenBank/DDBJ whole genome shotgun (WGS) entry which is preliminary data.</text>
</comment>
<evidence type="ECO:0000313" key="2">
    <source>
        <dbReference type="Proteomes" id="UP001221757"/>
    </source>
</evidence>
<protein>
    <submittedName>
        <fullName evidence="1">Uncharacterized protein</fullName>
    </submittedName>
</protein>
<dbReference type="AlphaFoldDB" id="A0AAD7C2X5"/>
<organism evidence="1 2">
    <name type="scientific">Mycena rosella</name>
    <name type="common">Pink bonnet</name>
    <name type="synonym">Agaricus rosellus</name>
    <dbReference type="NCBI Taxonomy" id="1033263"/>
    <lineage>
        <taxon>Eukaryota</taxon>
        <taxon>Fungi</taxon>
        <taxon>Dikarya</taxon>
        <taxon>Basidiomycota</taxon>
        <taxon>Agaricomycotina</taxon>
        <taxon>Agaricomycetes</taxon>
        <taxon>Agaricomycetidae</taxon>
        <taxon>Agaricales</taxon>
        <taxon>Marasmiineae</taxon>
        <taxon>Mycenaceae</taxon>
        <taxon>Mycena</taxon>
    </lineage>
</organism>
<gene>
    <name evidence="1" type="ORF">B0H17DRAFT_1278974</name>
</gene>
<proteinExistence type="predicted"/>
<reference evidence="1" key="1">
    <citation type="submission" date="2023-03" db="EMBL/GenBank/DDBJ databases">
        <title>Massive genome expansion in bonnet fungi (Mycena s.s.) driven by repeated elements and novel gene families across ecological guilds.</title>
        <authorList>
            <consortium name="Lawrence Berkeley National Laboratory"/>
            <person name="Harder C.B."/>
            <person name="Miyauchi S."/>
            <person name="Viragh M."/>
            <person name="Kuo A."/>
            <person name="Thoen E."/>
            <person name="Andreopoulos B."/>
            <person name="Lu D."/>
            <person name="Skrede I."/>
            <person name="Drula E."/>
            <person name="Henrissat B."/>
            <person name="Morin E."/>
            <person name="Kohler A."/>
            <person name="Barry K."/>
            <person name="LaButti K."/>
            <person name="Morin E."/>
            <person name="Salamov A."/>
            <person name="Lipzen A."/>
            <person name="Mereny Z."/>
            <person name="Hegedus B."/>
            <person name="Baldrian P."/>
            <person name="Stursova M."/>
            <person name="Weitz H."/>
            <person name="Taylor A."/>
            <person name="Grigoriev I.V."/>
            <person name="Nagy L.G."/>
            <person name="Martin F."/>
            <person name="Kauserud H."/>
        </authorList>
    </citation>
    <scope>NUCLEOTIDE SEQUENCE</scope>
    <source>
        <strain evidence="1">CBHHK067</strain>
    </source>
</reference>
<keyword evidence="2" id="KW-1185">Reference proteome</keyword>
<sequence>MGTRGIINVAGLIGVNQMLAGYLNESVPIGEISGREMEIIHTPPAFSKFTHRSAPHILPGLLNKSPPSEIVRRKYDASTRASPCIANDRGGKATRTVKDGVNSGQKLLVVKAYLKPISLATREAQLQSPLSVQWRERKKQWRNKFREVNCGKYSFALFAVKSPARVPTSISTVNSWWSGRDTSLDSICAQEALSRELRWITVVRMRFAGEIVESMKSMARAVPDVSGLSSSSQPIAMRMSTRFGSVEVYLAGGGLCIGVNIASLHSEPDTHARLNVEVEDLDRFEGGGEFLPPQDLFTAMGLDKTLRCETSNGHRSCASQLLIDSEDFTASDSRGTGVE</sequence>
<name>A0AAD7C2X5_MYCRO</name>
<accession>A0AAD7C2X5</accession>